<dbReference type="InterPro" id="IPR050261">
    <property type="entry name" value="FrsA_esterase"/>
</dbReference>
<dbReference type="PANTHER" id="PTHR22946">
    <property type="entry name" value="DIENELACTONE HYDROLASE DOMAIN-CONTAINING PROTEIN-RELATED"/>
    <property type="match status" value="1"/>
</dbReference>
<dbReference type="AlphaFoldDB" id="A0A1N6R6Z7"/>
<accession>A0A1N6R6Z7</accession>
<dbReference type="InterPro" id="IPR029058">
    <property type="entry name" value="AB_hydrolase_fold"/>
</dbReference>
<dbReference type="OrthoDB" id="8183145at2"/>
<dbReference type="GO" id="GO:0016787">
    <property type="term" value="F:hydrolase activity"/>
    <property type="evidence" value="ECO:0007669"/>
    <property type="project" value="UniProtKB-KW"/>
</dbReference>
<evidence type="ECO:0000313" key="2">
    <source>
        <dbReference type="Proteomes" id="UP000185669"/>
    </source>
</evidence>
<dbReference type="ESTHER" id="9firm-a0a1n6r6z7">
    <property type="family name" value="Abhydrolase_7"/>
</dbReference>
<dbReference type="Proteomes" id="UP000185669">
    <property type="component" value="Unassembled WGS sequence"/>
</dbReference>
<dbReference type="STRING" id="56779.SAMN05421834_102173"/>
<dbReference type="EMBL" id="FTNC01000002">
    <property type="protein sequence ID" value="SIQ24603.1"/>
    <property type="molecule type" value="Genomic_DNA"/>
</dbReference>
<dbReference type="SUPFAM" id="SSF53474">
    <property type="entry name" value="alpha/beta-Hydrolases"/>
    <property type="match status" value="1"/>
</dbReference>
<evidence type="ECO:0000313" key="1">
    <source>
        <dbReference type="EMBL" id="SIQ24603.1"/>
    </source>
</evidence>
<dbReference type="Gene3D" id="3.40.50.1820">
    <property type="entry name" value="alpha/beta hydrolase"/>
    <property type="match status" value="1"/>
</dbReference>
<organism evidence="1 2">
    <name type="scientific">Halanaerobium kushneri</name>
    <dbReference type="NCBI Taxonomy" id="56779"/>
    <lineage>
        <taxon>Bacteria</taxon>
        <taxon>Bacillati</taxon>
        <taxon>Bacillota</taxon>
        <taxon>Clostridia</taxon>
        <taxon>Halanaerobiales</taxon>
        <taxon>Halanaerobiaceae</taxon>
        <taxon>Halanaerobium</taxon>
    </lineage>
</organism>
<proteinExistence type="predicted"/>
<sequence length="351" mass="39816">MAGEKNIFSPDSYLDKLYQKNNPKFHFKAKNIKEWELWRQKLKDKIAEIIGGVPKQTEISEIEVLAENRFKNYRRLRISYQVKNYLQIPAYLLIPEQNKKEYPAVVIAHGHGNGSRETVGLNGAGEDLQESTCHNNLALDFVKAGYIVIIPELIGFGDRRLMDDYNQDPDLKEDPTLNSCYRINSQLLLYGQSILRLRMWDIISAVKLLKKRDDVIKKEINCLGFSGGAPVAILSALFEAEIKSAVISGYTSYYKDSIMDRRHCLDNYLSGILKYAELPTIISALAPKAIMIQAAEKDHLFPIDSAKKAYQEVKKVYQFLDSEEKIEKDILQAGHSVAAAAAIDFFDSLDS</sequence>
<dbReference type="InterPro" id="IPR025890">
    <property type="entry name" value="Abhydrolase_bac"/>
</dbReference>
<gene>
    <name evidence="1" type="ORF">SAMN05421834_102173</name>
</gene>
<keyword evidence="1" id="KW-0378">Hydrolase</keyword>
<keyword evidence="2" id="KW-1185">Reference proteome</keyword>
<dbReference type="Pfam" id="PF12715">
    <property type="entry name" value="Abhydrolase_7"/>
    <property type="match status" value="1"/>
</dbReference>
<name>A0A1N6R6Z7_9FIRM</name>
<dbReference type="RefSeq" id="WP_076543843.1">
    <property type="nucleotide sequence ID" value="NZ_FTNC01000002.1"/>
</dbReference>
<protein>
    <submittedName>
        <fullName evidence="1">Dienelactone hydrolase</fullName>
    </submittedName>
</protein>
<reference evidence="2" key="1">
    <citation type="submission" date="2017-01" db="EMBL/GenBank/DDBJ databases">
        <authorList>
            <person name="Varghese N."/>
            <person name="Submissions S."/>
        </authorList>
    </citation>
    <scope>NUCLEOTIDE SEQUENCE [LARGE SCALE GENOMIC DNA]</scope>
    <source>
        <strain evidence="2">ATCC 700103</strain>
    </source>
</reference>